<accession>A0A9P6WHL1</accession>
<feature type="non-terminal residue" evidence="2">
    <location>
        <position position="1"/>
    </location>
</feature>
<feature type="non-terminal residue" evidence="2">
    <location>
        <position position="95"/>
    </location>
</feature>
<protein>
    <submittedName>
        <fullName evidence="2">Uncharacterized protein</fullName>
    </submittedName>
</protein>
<proteinExistence type="predicted"/>
<dbReference type="Proteomes" id="UP000697127">
    <property type="component" value="Unassembled WGS sequence"/>
</dbReference>
<evidence type="ECO:0000313" key="3">
    <source>
        <dbReference type="Proteomes" id="UP000697127"/>
    </source>
</evidence>
<evidence type="ECO:0000256" key="1">
    <source>
        <dbReference type="SAM" id="MobiDB-lite"/>
    </source>
</evidence>
<reference evidence="2" key="1">
    <citation type="submission" date="2020-11" db="EMBL/GenBank/DDBJ databases">
        <title>Kefir isolates.</title>
        <authorList>
            <person name="Marcisauskas S."/>
            <person name="Kim Y."/>
            <person name="Blasche S."/>
        </authorList>
    </citation>
    <scope>NUCLEOTIDE SEQUENCE</scope>
    <source>
        <strain evidence="2">Olga-1</strain>
    </source>
</reference>
<dbReference type="AlphaFoldDB" id="A0A9P6WHL1"/>
<sequence length="95" mass="10837">SSLASSSLSLSPSSMMTTPRQNSSTRSSSYNNTPILDSKFPKLFINFCSGSSVFQKQYWPSNVEKTIRNYSLDDFYTKHCGIVVFDYAERNDWKL</sequence>
<organism evidence="2 3">
    <name type="scientific">Pichia californica</name>
    <dbReference type="NCBI Taxonomy" id="460514"/>
    <lineage>
        <taxon>Eukaryota</taxon>
        <taxon>Fungi</taxon>
        <taxon>Dikarya</taxon>
        <taxon>Ascomycota</taxon>
        <taxon>Saccharomycotina</taxon>
        <taxon>Pichiomycetes</taxon>
        <taxon>Pichiales</taxon>
        <taxon>Pichiaceae</taxon>
        <taxon>Pichia</taxon>
    </lineage>
</organism>
<gene>
    <name evidence="2" type="ORF">C6P40_004844</name>
</gene>
<name>A0A9P6WHL1_9ASCO</name>
<keyword evidence="3" id="KW-1185">Reference proteome</keyword>
<evidence type="ECO:0000313" key="2">
    <source>
        <dbReference type="EMBL" id="KAG0685557.1"/>
    </source>
</evidence>
<comment type="caution">
    <text evidence="2">The sequence shown here is derived from an EMBL/GenBank/DDBJ whole genome shotgun (WGS) entry which is preliminary data.</text>
</comment>
<feature type="region of interest" description="Disordered" evidence="1">
    <location>
        <begin position="1"/>
        <end position="33"/>
    </location>
</feature>
<dbReference type="EMBL" id="PUHW01000722">
    <property type="protein sequence ID" value="KAG0685557.1"/>
    <property type="molecule type" value="Genomic_DNA"/>
</dbReference>